<accession>A9IPD4</accession>
<evidence type="ECO:0000256" key="5">
    <source>
        <dbReference type="SAM" id="MobiDB-lite"/>
    </source>
</evidence>
<evidence type="ECO:0000313" key="8">
    <source>
        <dbReference type="Proteomes" id="UP000001225"/>
    </source>
</evidence>
<feature type="region of interest" description="Disordered" evidence="5">
    <location>
        <begin position="1"/>
        <end position="23"/>
    </location>
</feature>
<evidence type="ECO:0000313" key="7">
    <source>
        <dbReference type="EMBL" id="CAP42932.1"/>
    </source>
</evidence>
<reference evidence="7 8" key="1">
    <citation type="journal article" date="2008" name="BMC Genomics">
        <title>The missing link: Bordetella petrii is endowed with both the metabolic versatility of environmental bacteria and virulence traits of pathogenic Bordetellae.</title>
        <authorList>
            <person name="Gross R."/>
            <person name="Guzman C.A."/>
            <person name="Sebaihia M."/>
            <person name="Martins Dos Santos V.A."/>
            <person name="Pieper D.H."/>
            <person name="Koebnik R."/>
            <person name="Lechner M."/>
            <person name="Bartels D."/>
            <person name="Buhrmester J."/>
            <person name="Choudhuri J.V."/>
            <person name="Ebensen T."/>
            <person name="Gaigalat L."/>
            <person name="Herrmann S."/>
            <person name="Khachane A.N."/>
            <person name="Larisch C."/>
            <person name="Link S."/>
            <person name="Linke B."/>
            <person name="Meyer F."/>
            <person name="Mormann S."/>
            <person name="Nakunst D."/>
            <person name="Rueckert C."/>
            <person name="Schneiker-Bekel S."/>
            <person name="Schulze K."/>
            <person name="Vorhoelter F.J."/>
            <person name="Yevsa T."/>
            <person name="Engle J.T."/>
            <person name="Goldman W.E."/>
            <person name="Puehler A."/>
            <person name="Goebel U.B."/>
            <person name="Goesmann A."/>
            <person name="Bloecker H."/>
            <person name="Kaiser O."/>
            <person name="Martinez-Arias R."/>
        </authorList>
    </citation>
    <scope>NUCLEOTIDE SEQUENCE [LARGE SCALE GENOMIC DNA]</scope>
    <source>
        <strain evidence="8">ATCC BAA-461 / DSM 12804 / CCUG 43448 / CIP 107267 / Se-1111R</strain>
    </source>
</reference>
<evidence type="ECO:0000256" key="3">
    <source>
        <dbReference type="ARBA" id="ARBA00023163"/>
    </source>
</evidence>
<dbReference type="InterPro" id="IPR036271">
    <property type="entry name" value="Tet_transcr_reg_TetR-rel_C_sf"/>
</dbReference>
<feature type="DNA-binding region" description="H-T-H motif" evidence="4">
    <location>
        <begin position="44"/>
        <end position="63"/>
    </location>
</feature>
<dbReference type="PROSITE" id="PS50977">
    <property type="entry name" value="HTH_TETR_2"/>
    <property type="match status" value="1"/>
</dbReference>
<dbReference type="Proteomes" id="UP000001225">
    <property type="component" value="Chromosome"/>
</dbReference>
<feature type="region of interest" description="Disordered" evidence="5">
    <location>
        <begin position="230"/>
        <end position="250"/>
    </location>
</feature>
<sequence length="250" mass="26896">MPTSTPRPARKLGRPARPQRADSRDAMLDVATALFAAQGVAATTIAHIARRADVTPAMVHYYFKNREQLIDVVVAERLAPVIASVWAPAALPAGNGPGAAPPTPPEPRAMVAQVVARIMQCAAERPWLAPLWMREVVNEGGQLREKVFRYLPVERLHAFAATITSAQQQGAVNPGIEPRLVFLSILGMTLLPLATSALWQRIWDAQGRAAGLDADAIAAHATALLAGGLFPSEPRARRPAARRTPTRQGR</sequence>
<dbReference type="GO" id="GO:0003700">
    <property type="term" value="F:DNA-binding transcription factor activity"/>
    <property type="evidence" value="ECO:0007669"/>
    <property type="project" value="TreeGrafter"/>
</dbReference>
<name>A9IPD4_BORPD</name>
<dbReference type="PRINTS" id="PR00455">
    <property type="entry name" value="HTHTETR"/>
</dbReference>
<dbReference type="SUPFAM" id="SSF46689">
    <property type="entry name" value="Homeodomain-like"/>
    <property type="match status" value="1"/>
</dbReference>
<dbReference type="SUPFAM" id="SSF48498">
    <property type="entry name" value="Tetracyclin repressor-like, C-terminal domain"/>
    <property type="match status" value="1"/>
</dbReference>
<dbReference type="PANTHER" id="PTHR30055:SF234">
    <property type="entry name" value="HTH-TYPE TRANSCRIPTIONAL REGULATOR BETI"/>
    <property type="match status" value="1"/>
</dbReference>
<dbReference type="InterPro" id="IPR001647">
    <property type="entry name" value="HTH_TetR"/>
</dbReference>
<organism evidence="7 8">
    <name type="scientific">Bordetella petrii (strain ATCC BAA-461 / DSM 12804 / CCUG 43448 / CIP 107267 / Se-1111R)</name>
    <dbReference type="NCBI Taxonomy" id="340100"/>
    <lineage>
        <taxon>Bacteria</taxon>
        <taxon>Pseudomonadati</taxon>
        <taxon>Pseudomonadota</taxon>
        <taxon>Betaproteobacteria</taxon>
        <taxon>Burkholderiales</taxon>
        <taxon>Alcaligenaceae</taxon>
        <taxon>Bordetella</taxon>
    </lineage>
</organism>
<dbReference type="Pfam" id="PF17938">
    <property type="entry name" value="TetR_C_29"/>
    <property type="match status" value="1"/>
</dbReference>
<keyword evidence="2 4" id="KW-0238">DNA-binding</keyword>
<keyword evidence="8" id="KW-1185">Reference proteome</keyword>
<dbReference type="InterPro" id="IPR041474">
    <property type="entry name" value="NicS_C"/>
</dbReference>
<keyword evidence="3" id="KW-0804">Transcription</keyword>
<dbReference type="InterPro" id="IPR050109">
    <property type="entry name" value="HTH-type_TetR-like_transc_reg"/>
</dbReference>
<dbReference type="KEGG" id="bpt:Bpet2590"/>
<evidence type="ECO:0000256" key="2">
    <source>
        <dbReference type="ARBA" id="ARBA00023125"/>
    </source>
</evidence>
<evidence type="ECO:0000256" key="1">
    <source>
        <dbReference type="ARBA" id="ARBA00023015"/>
    </source>
</evidence>
<protein>
    <submittedName>
        <fullName evidence="7">Transcriptional regulator, TetR-family</fullName>
    </submittedName>
</protein>
<dbReference type="Gene3D" id="1.10.357.10">
    <property type="entry name" value="Tetracycline Repressor, domain 2"/>
    <property type="match status" value="1"/>
</dbReference>
<dbReference type="GO" id="GO:0000976">
    <property type="term" value="F:transcription cis-regulatory region binding"/>
    <property type="evidence" value="ECO:0007669"/>
    <property type="project" value="TreeGrafter"/>
</dbReference>
<dbReference type="STRING" id="94624.Bpet2590"/>
<keyword evidence="1" id="KW-0805">Transcription regulation</keyword>
<dbReference type="EMBL" id="AM902716">
    <property type="protein sequence ID" value="CAP42932.1"/>
    <property type="molecule type" value="Genomic_DNA"/>
</dbReference>
<dbReference type="InterPro" id="IPR009057">
    <property type="entry name" value="Homeodomain-like_sf"/>
</dbReference>
<feature type="compositionally biased region" description="Basic residues" evidence="5">
    <location>
        <begin position="237"/>
        <end position="250"/>
    </location>
</feature>
<dbReference type="Pfam" id="PF00440">
    <property type="entry name" value="TetR_N"/>
    <property type="match status" value="1"/>
</dbReference>
<dbReference type="AlphaFoldDB" id="A9IPD4"/>
<dbReference type="eggNOG" id="COG1309">
    <property type="taxonomic scope" value="Bacteria"/>
</dbReference>
<proteinExistence type="predicted"/>
<dbReference type="PANTHER" id="PTHR30055">
    <property type="entry name" value="HTH-TYPE TRANSCRIPTIONAL REGULATOR RUTR"/>
    <property type="match status" value="1"/>
</dbReference>
<evidence type="ECO:0000259" key="6">
    <source>
        <dbReference type="PROSITE" id="PS50977"/>
    </source>
</evidence>
<evidence type="ECO:0000256" key="4">
    <source>
        <dbReference type="PROSITE-ProRule" id="PRU00335"/>
    </source>
</evidence>
<feature type="domain" description="HTH tetR-type" evidence="6">
    <location>
        <begin position="21"/>
        <end position="81"/>
    </location>
</feature>
<gene>
    <name evidence="7" type="ordered locus">Bpet2590</name>
</gene>